<organism evidence="3 4">
    <name type="scientific">Brevibacillus fluminis</name>
    <dbReference type="NCBI Taxonomy" id="511487"/>
    <lineage>
        <taxon>Bacteria</taxon>
        <taxon>Bacillati</taxon>
        <taxon>Bacillota</taxon>
        <taxon>Bacilli</taxon>
        <taxon>Bacillales</taxon>
        <taxon>Paenibacillaceae</taxon>
        <taxon>Brevibacillus</taxon>
    </lineage>
</organism>
<protein>
    <submittedName>
        <fullName evidence="3">Tyrosine-protein phosphatase</fullName>
    </submittedName>
</protein>
<dbReference type="SUPFAM" id="SSF52799">
    <property type="entry name" value="(Phosphotyrosine protein) phosphatases II"/>
    <property type="match status" value="1"/>
</dbReference>
<proteinExistence type="inferred from homology"/>
<evidence type="ECO:0000313" key="3">
    <source>
        <dbReference type="EMBL" id="RNB82382.1"/>
    </source>
</evidence>
<dbReference type="Proteomes" id="UP000271031">
    <property type="component" value="Unassembled WGS sequence"/>
</dbReference>
<dbReference type="InterPro" id="IPR026893">
    <property type="entry name" value="Tyr/Ser_Pase_IphP-type"/>
</dbReference>
<dbReference type="PROSITE" id="PS00383">
    <property type="entry name" value="TYR_PHOSPHATASE_1"/>
    <property type="match status" value="1"/>
</dbReference>
<dbReference type="InterPro" id="IPR000387">
    <property type="entry name" value="Tyr_Pase_dom"/>
</dbReference>
<feature type="domain" description="Tyrosine specific protein phosphatases" evidence="2">
    <location>
        <begin position="114"/>
        <end position="181"/>
    </location>
</feature>
<keyword evidence="4" id="KW-1185">Reference proteome</keyword>
<comment type="similarity">
    <text evidence="1">Belongs to the protein-tyrosine phosphatase family.</text>
</comment>
<evidence type="ECO:0000313" key="4">
    <source>
        <dbReference type="Proteomes" id="UP000271031"/>
    </source>
</evidence>
<dbReference type="PANTHER" id="PTHR31126:SF1">
    <property type="entry name" value="TYROSINE SPECIFIC PROTEIN PHOSPHATASES DOMAIN-CONTAINING PROTEIN"/>
    <property type="match status" value="1"/>
</dbReference>
<dbReference type="InterPro" id="IPR016130">
    <property type="entry name" value="Tyr_Pase_AS"/>
</dbReference>
<dbReference type="RefSeq" id="WP_122920460.1">
    <property type="nucleotide sequence ID" value="NZ_RHHQ01000020.1"/>
</dbReference>
<dbReference type="OrthoDB" id="1188001at2"/>
<dbReference type="GO" id="GO:0004721">
    <property type="term" value="F:phosphoprotein phosphatase activity"/>
    <property type="evidence" value="ECO:0007669"/>
    <property type="project" value="InterPro"/>
</dbReference>
<reference evidence="3 4" key="1">
    <citation type="submission" date="2018-10" db="EMBL/GenBank/DDBJ databases">
        <title>Phylogenomics of Brevibacillus.</title>
        <authorList>
            <person name="Dunlap C."/>
        </authorList>
    </citation>
    <scope>NUCLEOTIDE SEQUENCE [LARGE SCALE GENOMIC DNA]</scope>
    <source>
        <strain evidence="3 4">JCM 15716</strain>
    </source>
</reference>
<dbReference type="EMBL" id="RHHQ01000020">
    <property type="protein sequence ID" value="RNB82382.1"/>
    <property type="molecule type" value="Genomic_DNA"/>
</dbReference>
<dbReference type="PANTHER" id="PTHR31126">
    <property type="entry name" value="TYROSINE-PROTEIN PHOSPHATASE"/>
    <property type="match status" value="1"/>
</dbReference>
<dbReference type="PROSITE" id="PS50056">
    <property type="entry name" value="TYR_PHOSPHATASE_2"/>
    <property type="match status" value="1"/>
</dbReference>
<evidence type="ECO:0000256" key="1">
    <source>
        <dbReference type="ARBA" id="ARBA00009580"/>
    </source>
</evidence>
<comment type="caution">
    <text evidence="3">The sequence shown here is derived from an EMBL/GenBank/DDBJ whole genome shotgun (WGS) entry which is preliminary data.</text>
</comment>
<name>A0A3M8D2Y7_9BACL</name>
<dbReference type="Pfam" id="PF13350">
    <property type="entry name" value="Y_phosphatase3"/>
    <property type="match status" value="1"/>
</dbReference>
<accession>A0A3M8D2Y7</accession>
<sequence>MKNRQIEASHSFAGLSNFRDVGGRKTEDGRYVKQGVLYRSEDLSRLTEEDIEVMRGLGIRMVIDVRTAGERKSKPSKLATGQGITTINLPFMDRSQELTRLQFFSMLTLRARELDFEKIMKDMYDKMAFDSQRQIQGVITLLAQQTNLPALIHCTGGKDRTGFLCAVILLLLGVPYAQVLDDYLLSNDRIAHRMKRMERFIRIASLFQLSPERIKPLLEVRRDYLDDVMQAVLARHGTMEAYLMSDCQIDQKDLQQVKQRLLDDEAITR</sequence>
<dbReference type="AlphaFoldDB" id="A0A3M8D2Y7"/>
<dbReference type="InterPro" id="IPR029021">
    <property type="entry name" value="Prot-tyrosine_phosphatase-like"/>
</dbReference>
<gene>
    <name evidence="3" type="ORF">EDM56_23995</name>
</gene>
<evidence type="ECO:0000259" key="2">
    <source>
        <dbReference type="PROSITE" id="PS50056"/>
    </source>
</evidence>
<dbReference type="Gene3D" id="3.90.190.10">
    <property type="entry name" value="Protein tyrosine phosphatase superfamily"/>
    <property type="match status" value="1"/>
</dbReference>